<keyword evidence="3" id="KW-0378">Hydrolase</keyword>
<feature type="region of interest" description="Disordered" evidence="1">
    <location>
        <begin position="1"/>
        <end position="20"/>
    </location>
</feature>
<evidence type="ECO:0000256" key="1">
    <source>
        <dbReference type="SAM" id="MobiDB-lite"/>
    </source>
</evidence>
<gene>
    <name evidence="3" type="ORF">QQX02_11915</name>
</gene>
<evidence type="ECO:0000313" key="3">
    <source>
        <dbReference type="EMBL" id="MDN4481626.1"/>
    </source>
</evidence>
<evidence type="ECO:0000259" key="2">
    <source>
        <dbReference type="Pfam" id="PF12697"/>
    </source>
</evidence>
<dbReference type="RefSeq" id="WP_301143337.1">
    <property type="nucleotide sequence ID" value="NZ_JAUHQA010000001.1"/>
</dbReference>
<dbReference type="Gene3D" id="3.40.50.1820">
    <property type="entry name" value="alpha/beta hydrolase"/>
    <property type="match status" value="1"/>
</dbReference>
<dbReference type="SUPFAM" id="SSF53474">
    <property type="entry name" value="alpha/beta-Hydrolases"/>
    <property type="match status" value="1"/>
</dbReference>
<feature type="domain" description="AB hydrolase-1" evidence="2">
    <location>
        <begin position="30"/>
        <end position="258"/>
    </location>
</feature>
<dbReference type="GO" id="GO:0016787">
    <property type="term" value="F:hydrolase activity"/>
    <property type="evidence" value="ECO:0007669"/>
    <property type="project" value="UniProtKB-KW"/>
</dbReference>
<keyword evidence="4" id="KW-1185">Reference proteome</keyword>
<feature type="compositionally biased region" description="Low complexity" evidence="1">
    <location>
        <begin position="1"/>
        <end position="14"/>
    </location>
</feature>
<protein>
    <submittedName>
        <fullName evidence="3">Alpha/beta hydrolase</fullName>
    </submittedName>
</protein>
<organism evidence="3 4">
    <name type="scientific">Demequina muriae</name>
    <dbReference type="NCBI Taxonomy" id="3051664"/>
    <lineage>
        <taxon>Bacteria</taxon>
        <taxon>Bacillati</taxon>
        <taxon>Actinomycetota</taxon>
        <taxon>Actinomycetes</taxon>
        <taxon>Micrococcales</taxon>
        <taxon>Demequinaceae</taxon>
        <taxon>Demequina</taxon>
    </lineage>
</organism>
<name>A0ABT8GK21_9MICO</name>
<sequence length="269" mass="29289">MTTARSTPHTTTSADGTEIVRWSSGAGPPLLLVHGAMSDHRRWRIVPHLTPHATVHAMDRRGRGESGDALEWSLDREVADIVAVVDAIADESGSPVDVLGHSLGGLLTLRAALDTSNIRRLVVYEPSVNELACSPQTIAAMEAHLGRGDRAAAVRTMMREIVLMPEGEIEYLESLPSWHTRLAAAHTLPRELGTDLVMRPADLRQITVPVVSILGGDSPESVQAAAHMMAANVPRHQLIVIEGQQHVADQVVPEEFARHVLRFLRDEAR</sequence>
<dbReference type="Proteomes" id="UP001172708">
    <property type="component" value="Unassembled WGS sequence"/>
</dbReference>
<proteinExistence type="predicted"/>
<comment type="caution">
    <text evidence="3">The sequence shown here is derived from an EMBL/GenBank/DDBJ whole genome shotgun (WGS) entry which is preliminary data.</text>
</comment>
<evidence type="ECO:0000313" key="4">
    <source>
        <dbReference type="Proteomes" id="UP001172708"/>
    </source>
</evidence>
<dbReference type="InterPro" id="IPR000073">
    <property type="entry name" value="AB_hydrolase_1"/>
</dbReference>
<dbReference type="EMBL" id="JAUHQA010000001">
    <property type="protein sequence ID" value="MDN4481626.1"/>
    <property type="molecule type" value="Genomic_DNA"/>
</dbReference>
<dbReference type="InterPro" id="IPR029058">
    <property type="entry name" value="AB_hydrolase_fold"/>
</dbReference>
<dbReference type="PANTHER" id="PTHR46438:SF11">
    <property type="entry name" value="LIPASE-RELATED"/>
    <property type="match status" value="1"/>
</dbReference>
<reference evidence="3" key="1">
    <citation type="submission" date="2023-06" db="EMBL/GenBank/DDBJ databases">
        <title>Egi l300058.</title>
        <authorList>
            <person name="Gao L."/>
            <person name="Fang B.-Z."/>
            <person name="Li W.-J."/>
        </authorList>
    </citation>
    <scope>NUCLEOTIDE SEQUENCE</scope>
    <source>
        <strain evidence="3">EGI L300058</strain>
    </source>
</reference>
<accession>A0ABT8GK21</accession>
<dbReference type="PANTHER" id="PTHR46438">
    <property type="entry name" value="ALPHA/BETA-HYDROLASES SUPERFAMILY PROTEIN"/>
    <property type="match status" value="1"/>
</dbReference>
<dbReference type="Pfam" id="PF12697">
    <property type="entry name" value="Abhydrolase_6"/>
    <property type="match status" value="1"/>
</dbReference>